<dbReference type="AlphaFoldDB" id="A0A0C3F3I7"/>
<keyword evidence="2" id="KW-1185">Reference proteome</keyword>
<accession>A0A0C3F3I7</accession>
<dbReference type="EMBL" id="KN833010">
    <property type="protein sequence ID" value="KIM79335.1"/>
    <property type="molecule type" value="Genomic_DNA"/>
</dbReference>
<gene>
    <name evidence="1" type="ORF">PILCRDRAFT_10468</name>
</gene>
<evidence type="ECO:0000313" key="2">
    <source>
        <dbReference type="Proteomes" id="UP000054166"/>
    </source>
</evidence>
<reference evidence="1 2" key="1">
    <citation type="submission" date="2014-04" db="EMBL/GenBank/DDBJ databases">
        <authorList>
            <consortium name="DOE Joint Genome Institute"/>
            <person name="Kuo A."/>
            <person name="Tarkka M."/>
            <person name="Buscot F."/>
            <person name="Kohler A."/>
            <person name="Nagy L.G."/>
            <person name="Floudas D."/>
            <person name="Copeland A."/>
            <person name="Barry K.W."/>
            <person name="Cichocki N."/>
            <person name="Veneault-Fourrey C."/>
            <person name="LaButti K."/>
            <person name="Lindquist E.A."/>
            <person name="Lipzen A."/>
            <person name="Lundell T."/>
            <person name="Morin E."/>
            <person name="Murat C."/>
            <person name="Sun H."/>
            <person name="Tunlid A."/>
            <person name="Henrissat B."/>
            <person name="Grigoriev I.V."/>
            <person name="Hibbett D.S."/>
            <person name="Martin F."/>
            <person name="Nordberg H.P."/>
            <person name="Cantor M.N."/>
            <person name="Hua S.X."/>
        </authorList>
    </citation>
    <scope>NUCLEOTIDE SEQUENCE [LARGE SCALE GENOMIC DNA]</scope>
    <source>
        <strain evidence="1 2">F 1598</strain>
    </source>
</reference>
<name>A0A0C3F3I7_PILCF</name>
<protein>
    <submittedName>
        <fullName evidence="1">Uncharacterized protein</fullName>
    </submittedName>
</protein>
<dbReference type="Proteomes" id="UP000054166">
    <property type="component" value="Unassembled WGS sequence"/>
</dbReference>
<dbReference type="OrthoDB" id="3033436at2759"/>
<dbReference type="HOGENOM" id="CLU_2671935_0_0_1"/>
<proteinExistence type="predicted"/>
<evidence type="ECO:0000313" key="1">
    <source>
        <dbReference type="EMBL" id="KIM79335.1"/>
    </source>
</evidence>
<dbReference type="SUPFAM" id="SSF46966">
    <property type="entry name" value="Spectrin repeat"/>
    <property type="match status" value="1"/>
</dbReference>
<reference evidence="2" key="2">
    <citation type="submission" date="2015-01" db="EMBL/GenBank/DDBJ databases">
        <title>Evolutionary Origins and Diversification of the Mycorrhizal Mutualists.</title>
        <authorList>
            <consortium name="DOE Joint Genome Institute"/>
            <consortium name="Mycorrhizal Genomics Consortium"/>
            <person name="Kohler A."/>
            <person name="Kuo A."/>
            <person name="Nagy L.G."/>
            <person name="Floudas D."/>
            <person name="Copeland A."/>
            <person name="Barry K.W."/>
            <person name="Cichocki N."/>
            <person name="Veneault-Fourrey C."/>
            <person name="LaButti K."/>
            <person name="Lindquist E.A."/>
            <person name="Lipzen A."/>
            <person name="Lundell T."/>
            <person name="Morin E."/>
            <person name="Murat C."/>
            <person name="Riley R."/>
            <person name="Ohm R."/>
            <person name="Sun H."/>
            <person name="Tunlid A."/>
            <person name="Henrissat B."/>
            <person name="Grigoriev I.V."/>
            <person name="Hibbett D.S."/>
            <person name="Martin F."/>
        </authorList>
    </citation>
    <scope>NUCLEOTIDE SEQUENCE [LARGE SCALE GENOMIC DNA]</scope>
    <source>
        <strain evidence="2">F 1598</strain>
    </source>
</reference>
<sequence length="75" mass="8527">MRTDRLEEAETSFLQAVDLHKQAQAVLNWLEEAETSLLQAADLYKDAQSTQGQAYTHKILNHLYYLTKGSKSNNS</sequence>
<dbReference type="InParanoid" id="A0A0C3F3I7"/>
<organism evidence="1 2">
    <name type="scientific">Piloderma croceum (strain F 1598)</name>
    <dbReference type="NCBI Taxonomy" id="765440"/>
    <lineage>
        <taxon>Eukaryota</taxon>
        <taxon>Fungi</taxon>
        <taxon>Dikarya</taxon>
        <taxon>Basidiomycota</taxon>
        <taxon>Agaricomycotina</taxon>
        <taxon>Agaricomycetes</taxon>
        <taxon>Agaricomycetidae</taxon>
        <taxon>Atheliales</taxon>
        <taxon>Atheliaceae</taxon>
        <taxon>Piloderma</taxon>
    </lineage>
</organism>